<evidence type="ECO:0000256" key="5">
    <source>
        <dbReference type="ARBA" id="ARBA00022917"/>
    </source>
</evidence>
<dbReference type="PANTHER" id="PTHR11960:SF8">
    <property type="entry name" value="EUKARYOTIC TRANSLATION INITIATION FACTOR 4E1-RELATED"/>
    <property type="match status" value="1"/>
</dbReference>
<evidence type="ECO:0000313" key="9">
    <source>
        <dbReference type="WBParaSite" id="scaffold7929_cov151.g12539"/>
    </source>
</evidence>
<keyword evidence="8" id="KW-1185">Reference proteome</keyword>
<dbReference type="Proteomes" id="UP000887561">
    <property type="component" value="Unplaced"/>
</dbReference>
<evidence type="ECO:0000313" key="8">
    <source>
        <dbReference type="Proteomes" id="UP000887561"/>
    </source>
</evidence>
<feature type="compositionally biased region" description="Low complexity" evidence="7">
    <location>
        <begin position="31"/>
        <end position="44"/>
    </location>
</feature>
<sequence length="178" mass="20294">MDTNGVTDKDADENIEEKEQQQPVVDNVVSVEGGEVCGDNVNNEEGNDENDGNNNLEERQNLNNNNSSSTTQIPIISSPPQLNINNLSLSTTLKLRQEHRLKTRWTFWFLNPDRELPWLERLKKVCTIESAEAFWALYDNIRPPSAMQSGCDYNFFKEGIQPVWEVPDNKMGGRLIVQ</sequence>
<dbReference type="Gene3D" id="3.30.760.10">
    <property type="entry name" value="RNA Cap, Translation Initiation Factor Eif4e"/>
    <property type="match status" value="1"/>
</dbReference>
<dbReference type="AlphaFoldDB" id="A0A915N8V3"/>
<evidence type="ECO:0000256" key="6">
    <source>
        <dbReference type="RuleBase" id="RU004374"/>
    </source>
</evidence>
<feature type="compositionally biased region" description="Low complexity" evidence="7">
    <location>
        <begin position="61"/>
        <end position="77"/>
    </location>
</feature>
<evidence type="ECO:0000256" key="1">
    <source>
        <dbReference type="ARBA" id="ARBA00009860"/>
    </source>
</evidence>
<comment type="similarity">
    <text evidence="1 6">Belongs to the eukaryotic initiation factor 4E family.</text>
</comment>
<keyword evidence="4 6" id="KW-0694">RNA-binding</keyword>
<keyword evidence="2 6" id="KW-0396">Initiation factor</keyword>
<keyword evidence="5 6" id="KW-0648">Protein biosynthesis</keyword>
<dbReference type="Pfam" id="PF01652">
    <property type="entry name" value="IF4E"/>
    <property type="match status" value="1"/>
</dbReference>
<accession>A0A915N8V3</accession>
<evidence type="ECO:0000256" key="3">
    <source>
        <dbReference type="ARBA" id="ARBA00022845"/>
    </source>
</evidence>
<dbReference type="GO" id="GO:0003743">
    <property type="term" value="F:translation initiation factor activity"/>
    <property type="evidence" value="ECO:0007669"/>
    <property type="project" value="UniProtKB-KW"/>
</dbReference>
<proteinExistence type="inferred from homology"/>
<dbReference type="SUPFAM" id="SSF55418">
    <property type="entry name" value="eIF4e-like"/>
    <property type="match status" value="1"/>
</dbReference>
<dbReference type="GO" id="GO:0000340">
    <property type="term" value="F:RNA 7-methylguanosine cap binding"/>
    <property type="evidence" value="ECO:0007669"/>
    <property type="project" value="TreeGrafter"/>
</dbReference>
<name>A0A915N8V3_MELJA</name>
<reference evidence="9" key="1">
    <citation type="submission" date="2022-11" db="UniProtKB">
        <authorList>
            <consortium name="WormBaseParasite"/>
        </authorList>
    </citation>
    <scope>IDENTIFICATION</scope>
</reference>
<dbReference type="GO" id="GO:0006417">
    <property type="term" value="P:regulation of translation"/>
    <property type="evidence" value="ECO:0007669"/>
    <property type="project" value="UniProtKB-KW"/>
</dbReference>
<dbReference type="GO" id="GO:0016281">
    <property type="term" value="C:eukaryotic translation initiation factor 4F complex"/>
    <property type="evidence" value="ECO:0007669"/>
    <property type="project" value="TreeGrafter"/>
</dbReference>
<protein>
    <submittedName>
        <fullName evidence="9">EIF-4F 25 kDa subunit</fullName>
    </submittedName>
</protein>
<keyword evidence="3" id="KW-0810">Translation regulation</keyword>
<dbReference type="PANTHER" id="PTHR11960">
    <property type="entry name" value="EUKARYOTIC TRANSLATION INITIATION FACTOR 4E RELATED"/>
    <property type="match status" value="1"/>
</dbReference>
<feature type="region of interest" description="Disordered" evidence="7">
    <location>
        <begin position="1"/>
        <end position="77"/>
    </location>
</feature>
<dbReference type="InterPro" id="IPR001040">
    <property type="entry name" value="TIF_eIF_4E"/>
</dbReference>
<organism evidence="8 9">
    <name type="scientific">Meloidogyne javanica</name>
    <name type="common">Root-knot nematode worm</name>
    <dbReference type="NCBI Taxonomy" id="6303"/>
    <lineage>
        <taxon>Eukaryota</taxon>
        <taxon>Metazoa</taxon>
        <taxon>Ecdysozoa</taxon>
        <taxon>Nematoda</taxon>
        <taxon>Chromadorea</taxon>
        <taxon>Rhabditida</taxon>
        <taxon>Tylenchina</taxon>
        <taxon>Tylenchomorpha</taxon>
        <taxon>Tylenchoidea</taxon>
        <taxon>Meloidogynidae</taxon>
        <taxon>Meloidogyninae</taxon>
        <taxon>Meloidogyne</taxon>
        <taxon>Meloidogyne incognita group</taxon>
    </lineage>
</organism>
<evidence type="ECO:0000256" key="4">
    <source>
        <dbReference type="ARBA" id="ARBA00022884"/>
    </source>
</evidence>
<dbReference type="InterPro" id="IPR023398">
    <property type="entry name" value="TIF_eIF4e-like"/>
</dbReference>
<evidence type="ECO:0000256" key="7">
    <source>
        <dbReference type="SAM" id="MobiDB-lite"/>
    </source>
</evidence>
<evidence type="ECO:0000256" key="2">
    <source>
        <dbReference type="ARBA" id="ARBA00022540"/>
    </source>
</evidence>
<dbReference type="WBParaSite" id="scaffold7929_cov151.g12539">
    <property type="protein sequence ID" value="scaffold7929_cov151.g12539"/>
    <property type="gene ID" value="scaffold7929_cov151.g12539"/>
</dbReference>